<dbReference type="HOGENOM" id="CLU_3348680_0_0_0"/>
<accession>L0DRZ1</accession>
<sequence length="37" mass="4203">MRLSPHSFRVAAISNHLPQGKGYYCEDVQYLNEHAGL</sequence>
<dbReference type="AlphaFoldDB" id="L0DRZ1"/>
<keyword evidence="2" id="KW-1185">Reference proteome</keyword>
<protein>
    <submittedName>
        <fullName evidence="1">Uncharacterized protein</fullName>
    </submittedName>
</protein>
<dbReference type="KEGG" id="saci:Sinac_7107"/>
<name>L0DRZ1_SINAD</name>
<gene>
    <name evidence="1" type="ordered locus">Sinac_7107</name>
</gene>
<organism evidence="1 2">
    <name type="scientific">Singulisphaera acidiphila (strain ATCC BAA-1392 / DSM 18658 / VKM B-2454 / MOB10)</name>
    <dbReference type="NCBI Taxonomy" id="886293"/>
    <lineage>
        <taxon>Bacteria</taxon>
        <taxon>Pseudomonadati</taxon>
        <taxon>Planctomycetota</taxon>
        <taxon>Planctomycetia</taxon>
        <taxon>Isosphaerales</taxon>
        <taxon>Isosphaeraceae</taxon>
        <taxon>Singulisphaera</taxon>
    </lineage>
</organism>
<evidence type="ECO:0000313" key="2">
    <source>
        <dbReference type="Proteomes" id="UP000010798"/>
    </source>
</evidence>
<dbReference type="EMBL" id="CP003364">
    <property type="protein sequence ID" value="AGA31161.1"/>
    <property type="molecule type" value="Genomic_DNA"/>
</dbReference>
<proteinExistence type="predicted"/>
<dbReference type="Proteomes" id="UP000010798">
    <property type="component" value="Chromosome"/>
</dbReference>
<evidence type="ECO:0000313" key="1">
    <source>
        <dbReference type="EMBL" id="AGA31161.1"/>
    </source>
</evidence>
<reference evidence="1 2" key="1">
    <citation type="submission" date="2012-02" db="EMBL/GenBank/DDBJ databases">
        <title>Complete sequence of chromosome of Singulisphaera acidiphila DSM 18658.</title>
        <authorList>
            <consortium name="US DOE Joint Genome Institute (JGI-PGF)"/>
            <person name="Lucas S."/>
            <person name="Copeland A."/>
            <person name="Lapidus A."/>
            <person name="Glavina del Rio T."/>
            <person name="Dalin E."/>
            <person name="Tice H."/>
            <person name="Bruce D."/>
            <person name="Goodwin L."/>
            <person name="Pitluck S."/>
            <person name="Peters L."/>
            <person name="Ovchinnikova G."/>
            <person name="Chertkov O."/>
            <person name="Kyrpides N."/>
            <person name="Mavromatis K."/>
            <person name="Ivanova N."/>
            <person name="Brettin T."/>
            <person name="Detter J.C."/>
            <person name="Han C."/>
            <person name="Larimer F."/>
            <person name="Land M."/>
            <person name="Hauser L."/>
            <person name="Markowitz V."/>
            <person name="Cheng J.-F."/>
            <person name="Hugenholtz P."/>
            <person name="Woyke T."/>
            <person name="Wu D."/>
            <person name="Tindall B."/>
            <person name="Pomrenke H."/>
            <person name="Brambilla E."/>
            <person name="Klenk H.-P."/>
            <person name="Eisen J.A."/>
        </authorList>
    </citation>
    <scope>NUCLEOTIDE SEQUENCE [LARGE SCALE GENOMIC DNA]</scope>
    <source>
        <strain evidence="2">ATCC BAA-1392 / DSM 18658 / VKM B-2454 / MOB10</strain>
    </source>
</reference>